<keyword evidence="3" id="KW-1185">Reference proteome</keyword>
<feature type="compositionally biased region" description="Polar residues" evidence="1">
    <location>
        <begin position="15"/>
        <end position="30"/>
    </location>
</feature>
<evidence type="ECO:0000256" key="1">
    <source>
        <dbReference type="SAM" id="MobiDB-lite"/>
    </source>
</evidence>
<feature type="compositionally biased region" description="Polar residues" evidence="1">
    <location>
        <begin position="74"/>
        <end position="88"/>
    </location>
</feature>
<dbReference type="EMBL" id="RWJN01000009">
    <property type="protein sequence ID" value="TCD71162.1"/>
    <property type="molecule type" value="Genomic_DNA"/>
</dbReference>
<dbReference type="AlphaFoldDB" id="A0A4R0RVB1"/>
<gene>
    <name evidence="2" type="ORF">EIP91_012110</name>
</gene>
<comment type="caution">
    <text evidence="2">The sequence shown here is derived from an EMBL/GenBank/DDBJ whole genome shotgun (WGS) entry which is preliminary data.</text>
</comment>
<proteinExistence type="predicted"/>
<reference evidence="2 3" key="1">
    <citation type="submission" date="2018-11" db="EMBL/GenBank/DDBJ databases">
        <title>Genome assembly of Steccherinum ochraceum LE-BIN_3174, the white-rot fungus of the Steccherinaceae family (The Residual Polyporoid clade, Polyporales, Basidiomycota).</title>
        <authorList>
            <person name="Fedorova T.V."/>
            <person name="Glazunova O.A."/>
            <person name="Landesman E.O."/>
            <person name="Moiseenko K.V."/>
            <person name="Psurtseva N.V."/>
            <person name="Savinova O.S."/>
            <person name="Shakhova N.V."/>
            <person name="Tyazhelova T.V."/>
            <person name="Vasina D.V."/>
        </authorList>
    </citation>
    <scope>NUCLEOTIDE SEQUENCE [LARGE SCALE GENOMIC DNA]</scope>
    <source>
        <strain evidence="2 3">LE-BIN_3174</strain>
    </source>
</reference>
<accession>A0A4R0RVB1</accession>
<sequence>MQFHALGCKSKISAGPSNTQAVKSASSNPARSAEPVTAGTKRKATRTDTFANNLEPPSKRRETYAATAPLPTGPMQTTIDHSSPYQNISEDDSEPMPCSFSQPGLPGSDVLEFISKLPSISSDDPGNSGLFAALGRAGIRAQKDLDLLCEKEDKARKRLKKHGVDHIQWIVVRYSLPVPSHSRSEASNNKTKETSGDTQKFLEKRQLEYLSPIVGRLRFTPSDLKRLARSGDVWPMIKTYLLSQHFTFVDYLSFKRGILALRKILDPKSVSVSSDALQSFVDEHVEGAMKDCVKAALGRIGVDNLEALDQLSVASDMQMDTVLDMLSQEGLRWLECKAVREGLVKRTRKVKAEA</sequence>
<dbReference type="Proteomes" id="UP000292702">
    <property type="component" value="Unassembled WGS sequence"/>
</dbReference>
<protein>
    <submittedName>
        <fullName evidence="2">Uncharacterized protein</fullName>
    </submittedName>
</protein>
<evidence type="ECO:0000313" key="3">
    <source>
        <dbReference type="Proteomes" id="UP000292702"/>
    </source>
</evidence>
<evidence type="ECO:0000313" key="2">
    <source>
        <dbReference type="EMBL" id="TCD71162.1"/>
    </source>
</evidence>
<name>A0A4R0RVB1_9APHY</name>
<feature type="region of interest" description="Disordered" evidence="1">
    <location>
        <begin position="1"/>
        <end position="100"/>
    </location>
</feature>
<organism evidence="2 3">
    <name type="scientific">Steccherinum ochraceum</name>
    <dbReference type="NCBI Taxonomy" id="92696"/>
    <lineage>
        <taxon>Eukaryota</taxon>
        <taxon>Fungi</taxon>
        <taxon>Dikarya</taxon>
        <taxon>Basidiomycota</taxon>
        <taxon>Agaricomycotina</taxon>
        <taxon>Agaricomycetes</taxon>
        <taxon>Polyporales</taxon>
        <taxon>Steccherinaceae</taxon>
        <taxon>Steccherinum</taxon>
    </lineage>
</organism>